<dbReference type="EMBL" id="ML995480">
    <property type="protein sequence ID" value="KAF2144217.1"/>
    <property type="molecule type" value="Genomic_DNA"/>
</dbReference>
<dbReference type="InterPro" id="IPR012337">
    <property type="entry name" value="RNaseH-like_sf"/>
</dbReference>
<feature type="region of interest" description="Disordered" evidence="2">
    <location>
        <begin position="459"/>
        <end position="517"/>
    </location>
</feature>
<dbReference type="OrthoDB" id="1432093at2759"/>
<dbReference type="RefSeq" id="XP_033399929.1">
    <property type="nucleotide sequence ID" value="XM_033540119.1"/>
</dbReference>
<dbReference type="GO" id="GO:0005634">
    <property type="term" value="C:nucleus"/>
    <property type="evidence" value="ECO:0007669"/>
    <property type="project" value="TreeGrafter"/>
</dbReference>
<dbReference type="GO" id="GO:0003723">
    <property type="term" value="F:RNA binding"/>
    <property type="evidence" value="ECO:0007669"/>
    <property type="project" value="TreeGrafter"/>
</dbReference>
<protein>
    <recommendedName>
        <fullName evidence="5">CAF1-domain-containing protein</fullName>
    </recommendedName>
</protein>
<evidence type="ECO:0000313" key="4">
    <source>
        <dbReference type="Proteomes" id="UP000799438"/>
    </source>
</evidence>
<sequence length="623" mass="68587">MTIEQRYQEVKAAAERYQILQIGLTCAEQDTIDDKYTLRPYNFNLNPLLEERLDIERIFAFQSGAAEFLLSHGFRMDLPMTMGVPYLSRDEAKLAKKLAYARWDKSTMQDVQLELHEVESLEFVRKVRIAIENWKKTGKPSPSYLNIVCSDPIGPQPLFPELGNFEKRLVHQLVRAEYPDLVSLSKPSAIQLKAYDEEREKSYLESKKRGLRKSIERQTGFRWIVEALCGGSLTMDPKSFARDVLTGEPKTVDIDDLNARIGRARANLKMRRPVLVGHNLFTDIIYFYRTFIGELPPTLDEFQKKVHELFPLIVDTKYMATHNCGDINPASALEQIEEKLRSQPKPVLETHGAHRKYHTHEAFHEAGYDSFLTANIMVRLSAKLSAAGTYLSEVKPKTGRDTDDEAYETASDGDGGGGGGVALSAAQAIPPGNAAASTGLLTASTEAKTRLLTPAIAPPVLASQTSAPAAPASTTSTKESRRKEKKLRKKKEKKAAKATATAAAATKDTAKTESSRFSTQNLYDQLAALSANDDGESHSEEDGDVGADAAAAAAAPHHHPPNAGGWDTAPVLVDGTTYYVPKVEVEAKEPMALMPPFESPFWGVYGNKLRVFGTVESVCALVG</sequence>
<dbReference type="GeneID" id="54297615"/>
<keyword evidence="4" id="KW-1185">Reference proteome</keyword>
<feature type="compositionally biased region" description="Basic residues" evidence="2">
    <location>
        <begin position="483"/>
        <end position="496"/>
    </location>
</feature>
<dbReference type="GO" id="GO:0000175">
    <property type="term" value="F:3'-5'-RNA exonuclease activity"/>
    <property type="evidence" value="ECO:0007669"/>
    <property type="project" value="TreeGrafter"/>
</dbReference>
<comment type="similarity">
    <text evidence="1">Belongs to the CAF1 family.</text>
</comment>
<accession>A0A6A6BN14</accession>
<dbReference type="Proteomes" id="UP000799438">
    <property type="component" value="Unassembled WGS sequence"/>
</dbReference>
<dbReference type="PANTHER" id="PTHR15092:SF22">
    <property type="entry name" value="POLY(A)-SPECIFIC RIBONUCLEASE PNLDC1"/>
    <property type="match status" value="1"/>
</dbReference>
<feature type="region of interest" description="Disordered" evidence="2">
    <location>
        <begin position="394"/>
        <end position="424"/>
    </location>
</feature>
<organism evidence="3 4">
    <name type="scientific">Aplosporella prunicola CBS 121167</name>
    <dbReference type="NCBI Taxonomy" id="1176127"/>
    <lineage>
        <taxon>Eukaryota</taxon>
        <taxon>Fungi</taxon>
        <taxon>Dikarya</taxon>
        <taxon>Ascomycota</taxon>
        <taxon>Pezizomycotina</taxon>
        <taxon>Dothideomycetes</taxon>
        <taxon>Dothideomycetes incertae sedis</taxon>
        <taxon>Botryosphaeriales</taxon>
        <taxon>Aplosporellaceae</taxon>
        <taxon>Aplosporella</taxon>
    </lineage>
</organism>
<proteinExistence type="inferred from homology"/>
<dbReference type="InterPro" id="IPR051181">
    <property type="entry name" value="CAF1_poly(A)_ribonucleases"/>
</dbReference>
<dbReference type="GO" id="GO:1990431">
    <property type="term" value="P:priRNA 3'-end processing"/>
    <property type="evidence" value="ECO:0007669"/>
    <property type="project" value="TreeGrafter"/>
</dbReference>
<dbReference type="GO" id="GO:1990432">
    <property type="term" value="P:siRNA 3'-end processing"/>
    <property type="evidence" value="ECO:0007669"/>
    <property type="project" value="TreeGrafter"/>
</dbReference>
<dbReference type="PANTHER" id="PTHR15092">
    <property type="entry name" value="POLY A -SPECIFIC RIBONUCLEASE/TARGET OF EGR1, MEMBER 1"/>
    <property type="match status" value="1"/>
</dbReference>
<evidence type="ECO:0008006" key="5">
    <source>
        <dbReference type="Google" id="ProtNLM"/>
    </source>
</evidence>
<evidence type="ECO:0000256" key="1">
    <source>
        <dbReference type="ARBA" id="ARBA00008372"/>
    </source>
</evidence>
<feature type="compositionally biased region" description="Low complexity" evidence="2">
    <location>
        <begin position="462"/>
        <end position="477"/>
    </location>
</feature>
<evidence type="ECO:0000313" key="3">
    <source>
        <dbReference type="EMBL" id="KAF2144217.1"/>
    </source>
</evidence>
<reference evidence="3" key="1">
    <citation type="journal article" date="2020" name="Stud. Mycol.">
        <title>101 Dothideomycetes genomes: a test case for predicting lifestyles and emergence of pathogens.</title>
        <authorList>
            <person name="Haridas S."/>
            <person name="Albert R."/>
            <person name="Binder M."/>
            <person name="Bloem J."/>
            <person name="Labutti K."/>
            <person name="Salamov A."/>
            <person name="Andreopoulos B."/>
            <person name="Baker S."/>
            <person name="Barry K."/>
            <person name="Bills G."/>
            <person name="Bluhm B."/>
            <person name="Cannon C."/>
            <person name="Castanera R."/>
            <person name="Culley D."/>
            <person name="Daum C."/>
            <person name="Ezra D."/>
            <person name="Gonzalez J."/>
            <person name="Henrissat B."/>
            <person name="Kuo A."/>
            <person name="Liang C."/>
            <person name="Lipzen A."/>
            <person name="Lutzoni F."/>
            <person name="Magnuson J."/>
            <person name="Mondo S."/>
            <person name="Nolan M."/>
            <person name="Ohm R."/>
            <person name="Pangilinan J."/>
            <person name="Park H.-J."/>
            <person name="Ramirez L."/>
            <person name="Alfaro M."/>
            <person name="Sun H."/>
            <person name="Tritt A."/>
            <person name="Yoshinaga Y."/>
            <person name="Zwiers L.-H."/>
            <person name="Turgeon B."/>
            <person name="Goodwin S."/>
            <person name="Spatafora J."/>
            <person name="Crous P."/>
            <person name="Grigoriev I."/>
        </authorList>
    </citation>
    <scope>NUCLEOTIDE SEQUENCE</scope>
    <source>
        <strain evidence="3">CBS 121167</strain>
    </source>
</reference>
<evidence type="ECO:0000256" key="2">
    <source>
        <dbReference type="SAM" id="MobiDB-lite"/>
    </source>
</evidence>
<dbReference type="InterPro" id="IPR006941">
    <property type="entry name" value="RNase_CAF1"/>
</dbReference>
<dbReference type="GO" id="GO:0000289">
    <property type="term" value="P:nuclear-transcribed mRNA poly(A) tail shortening"/>
    <property type="evidence" value="ECO:0007669"/>
    <property type="project" value="TreeGrafter"/>
</dbReference>
<gene>
    <name evidence="3" type="ORF">K452DRAFT_285466</name>
</gene>
<dbReference type="Gene3D" id="3.30.420.10">
    <property type="entry name" value="Ribonuclease H-like superfamily/Ribonuclease H"/>
    <property type="match status" value="2"/>
</dbReference>
<dbReference type="AlphaFoldDB" id="A0A6A6BN14"/>
<dbReference type="SUPFAM" id="SSF53098">
    <property type="entry name" value="Ribonuclease H-like"/>
    <property type="match status" value="1"/>
</dbReference>
<dbReference type="InterPro" id="IPR036397">
    <property type="entry name" value="RNaseH_sf"/>
</dbReference>
<feature type="region of interest" description="Disordered" evidence="2">
    <location>
        <begin position="549"/>
        <end position="568"/>
    </location>
</feature>
<name>A0A6A6BN14_9PEZI</name>
<dbReference type="Pfam" id="PF04857">
    <property type="entry name" value="CAF1"/>
    <property type="match status" value="1"/>
</dbReference>
<feature type="compositionally biased region" description="Low complexity" evidence="2">
    <location>
        <begin position="497"/>
        <end position="507"/>
    </location>
</feature>